<evidence type="ECO:0000256" key="1">
    <source>
        <dbReference type="ARBA" id="ARBA00004651"/>
    </source>
</evidence>
<dbReference type="InterPro" id="IPR011527">
    <property type="entry name" value="ABC1_TM_dom"/>
</dbReference>
<feature type="transmembrane region" description="Helical" evidence="7">
    <location>
        <begin position="258"/>
        <end position="277"/>
    </location>
</feature>
<keyword evidence="6 7" id="KW-0472">Membrane</keyword>
<evidence type="ECO:0000256" key="5">
    <source>
        <dbReference type="ARBA" id="ARBA00022989"/>
    </source>
</evidence>
<dbReference type="RefSeq" id="WP_345722202.1">
    <property type="nucleotide sequence ID" value="NZ_BAABRU010000007.1"/>
</dbReference>
<name>A0ABP9WZS4_9CHLR</name>
<dbReference type="InterPro" id="IPR017871">
    <property type="entry name" value="ABC_transporter-like_CS"/>
</dbReference>
<dbReference type="PROSITE" id="PS00211">
    <property type="entry name" value="ABC_TRANSPORTER_1"/>
    <property type="match status" value="1"/>
</dbReference>
<evidence type="ECO:0000256" key="7">
    <source>
        <dbReference type="SAM" id="Phobius"/>
    </source>
</evidence>
<dbReference type="Proteomes" id="UP001428290">
    <property type="component" value="Unassembled WGS sequence"/>
</dbReference>
<feature type="transmembrane region" description="Helical" evidence="7">
    <location>
        <begin position="142"/>
        <end position="162"/>
    </location>
</feature>
<dbReference type="PANTHER" id="PTHR43394">
    <property type="entry name" value="ATP-DEPENDENT PERMEASE MDL1, MITOCHONDRIAL"/>
    <property type="match status" value="1"/>
</dbReference>
<feature type="domain" description="ABC transporter" evidence="8">
    <location>
        <begin position="348"/>
        <end position="581"/>
    </location>
</feature>
<sequence length="595" mass="66300">MAKREFSVKHEYNYPRSSSIRWIIAHVWRYWFLACVVLLCFLGSWVTYSQARVVIGAVAALLEVPFDAAELLRLSLIILALLVGDGFCLWFGSLAGETIAARFEADAREELYISLLGKSQAYHDRQRVGDLMARATDDTSQLASMIVPGSTMIFESILGIVVPLTYIGFIKLELLLVPLGFVACYIIAVRRYVRRLNPVVAEQREQFGKLNAGLEETISGIEVVKASAREGFERLKYRRHARGFRDLFVQQGRIEARYIPLLLFGITFGLTFLHTMILFDQNRISIADIIAVMSLIGLLRFPTFISLFAFTLVQTGIASAGRILGVIKEETELDENTQGHQAAIKGELRFENVQFGYEAQPILHDVSFSVKPGQTVAIVGQTGSGKSALTQLVNRTYDVQSGRVLIDGIDVREWNLDTLRSQISKIEQDVFLFSRTIGENIAFGAPNASREQIIEAAKAAQAHDFISSFVNGYDTEIGERGVTLSGGQRQRIALARAFLSNPRILILDDSTSAIDSATEDQIQRAIREAQRGRTTLLITHRLSQIRWADVILVLDGGRIVAAGSHEQLLRTSSHYRRIFARYESSLPPIEAAVLA</sequence>
<evidence type="ECO:0000259" key="8">
    <source>
        <dbReference type="PROSITE" id="PS50893"/>
    </source>
</evidence>
<feature type="domain" description="ABC transmembrane type-1" evidence="9">
    <location>
        <begin position="53"/>
        <end position="315"/>
    </location>
</feature>
<evidence type="ECO:0000313" key="11">
    <source>
        <dbReference type="Proteomes" id="UP001428290"/>
    </source>
</evidence>
<dbReference type="Pfam" id="PF00005">
    <property type="entry name" value="ABC_tran"/>
    <property type="match status" value="1"/>
</dbReference>
<comment type="caution">
    <text evidence="10">The sequence shown here is derived from an EMBL/GenBank/DDBJ whole genome shotgun (WGS) entry which is preliminary data.</text>
</comment>
<feature type="transmembrane region" description="Helical" evidence="7">
    <location>
        <begin position="168"/>
        <end position="188"/>
    </location>
</feature>
<keyword evidence="4 10" id="KW-0067">ATP-binding</keyword>
<keyword evidence="2 7" id="KW-0812">Transmembrane</keyword>
<evidence type="ECO:0000256" key="4">
    <source>
        <dbReference type="ARBA" id="ARBA00022840"/>
    </source>
</evidence>
<evidence type="ECO:0000313" key="10">
    <source>
        <dbReference type="EMBL" id="GAA5528589.1"/>
    </source>
</evidence>
<feature type="transmembrane region" description="Helical" evidence="7">
    <location>
        <begin position="289"/>
        <end position="313"/>
    </location>
</feature>
<evidence type="ECO:0000256" key="6">
    <source>
        <dbReference type="ARBA" id="ARBA00023136"/>
    </source>
</evidence>
<dbReference type="InterPro" id="IPR027417">
    <property type="entry name" value="P-loop_NTPase"/>
</dbReference>
<dbReference type="InterPro" id="IPR003593">
    <property type="entry name" value="AAA+_ATPase"/>
</dbReference>
<dbReference type="PANTHER" id="PTHR43394:SF1">
    <property type="entry name" value="ATP-BINDING CASSETTE SUB-FAMILY B MEMBER 10, MITOCHONDRIAL"/>
    <property type="match status" value="1"/>
</dbReference>
<protein>
    <submittedName>
        <fullName evidence="10">Multidrug export ATP-binding/permease protein SAV1866</fullName>
    </submittedName>
</protein>
<evidence type="ECO:0000259" key="9">
    <source>
        <dbReference type="PROSITE" id="PS50929"/>
    </source>
</evidence>
<dbReference type="InterPro" id="IPR003439">
    <property type="entry name" value="ABC_transporter-like_ATP-bd"/>
</dbReference>
<dbReference type="GO" id="GO:0005524">
    <property type="term" value="F:ATP binding"/>
    <property type="evidence" value="ECO:0007669"/>
    <property type="project" value="UniProtKB-KW"/>
</dbReference>
<dbReference type="PROSITE" id="PS50893">
    <property type="entry name" value="ABC_TRANSPORTER_2"/>
    <property type="match status" value="1"/>
</dbReference>
<dbReference type="SUPFAM" id="SSF52540">
    <property type="entry name" value="P-loop containing nucleoside triphosphate hydrolases"/>
    <property type="match status" value="1"/>
</dbReference>
<organism evidence="10 11">
    <name type="scientific">Herpetosiphon gulosus</name>
    <dbReference type="NCBI Taxonomy" id="1973496"/>
    <lineage>
        <taxon>Bacteria</taxon>
        <taxon>Bacillati</taxon>
        <taxon>Chloroflexota</taxon>
        <taxon>Chloroflexia</taxon>
        <taxon>Herpetosiphonales</taxon>
        <taxon>Herpetosiphonaceae</taxon>
        <taxon>Herpetosiphon</taxon>
    </lineage>
</organism>
<dbReference type="EMBL" id="BAABRU010000007">
    <property type="protein sequence ID" value="GAA5528589.1"/>
    <property type="molecule type" value="Genomic_DNA"/>
</dbReference>
<reference evidence="10 11" key="1">
    <citation type="submission" date="2024-02" db="EMBL/GenBank/DDBJ databases">
        <title>Herpetosiphon gulosus NBRC 112829.</title>
        <authorList>
            <person name="Ichikawa N."/>
            <person name="Katano-Makiyama Y."/>
            <person name="Hidaka K."/>
        </authorList>
    </citation>
    <scope>NUCLEOTIDE SEQUENCE [LARGE SCALE GENOMIC DNA]</scope>
    <source>
        <strain evidence="10 11">NBRC 112829</strain>
    </source>
</reference>
<dbReference type="SUPFAM" id="SSF90123">
    <property type="entry name" value="ABC transporter transmembrane region"/>
    <property type="match status" value="1"/>
</dbReference>
<dbReference type="PROSITE" id="PS50929">
    <property type="entry name" value="ABC_TM1F"/>
    <property type="match status" value="1"/>
</dbReference>
<dbReference type="Pfam" id="PF00664">
    <property type="entry name" value="ABC_membrane"/>
    <property type="match status" value="1"/>
</dbReference>
<feature type="transmembrane region" description="Helical" evidence="7">
    <location>
        <begin position="71"/>
        <end position="92"/>
    </location>
</feature>
<feature type="transmembrane region" description="Helical" evidence="7">
    <location>
        <begin position="30"/>
        <end position="51"/>
    </location>
</feature>
<accession>A0ABP9WZS4</accession>
<comment type="subcellular location">
    <subcellularLocation>
        <location evidence="1">Cell membrane</location>
        <topology evidence="1">Multi-pass membrane protein</topology>
    </subcellularLocation>
</comment>
<keyword evidence="3" id="KW-0547">Nucleotide-binding</keyword>
<keyword evidence="11" id="KW-1185">Reference proteome</keyword>
<dbReference type="InterPro" id="IPR039421">
    <property type="entry name" value="Type_1_exporter"/>
</dbReference>
<dbReference type="Gene3D" id="1.20.1560.10">
    <property type="entry name" value="ABC transporter type 1, transmembrane domain"/>
    <property type="match status" value="1"/>
</dbReference>
<keyword evidence="5 7" id="KW-1133">Transmembrane helix</keyword>
<evidence type="ECO:0000256" key="2">
    <source>
        <dbReference type="ARBA" id="ARBA00022692"/>
    </source>
</evidence>
<proteinExistence type="predicted"/>
<dbReference type="InterPro" id="IPR036640">
    <property type="entry name" value="ABC1_TM_sf"/>
</dbReference>
<evidence type="ECO:0000256" key="3">
    <source>
        <dbReference type="ARBA" id="ARBA00022741"/>
    </source>
</evidence>
<dbReference type="SMART" id="SM00382">
    <property type="entry name" value="AAA"/>
    <property type="match status" value="1"/>
</dbReference>
<dbReference type="Gene3D" id="3.40.50.300">
    <property type="entry name" value="P-loop containing nucleotide triphosphate hydrolases"/>
    <property type="match status" value="1"/>
</dbReference>
<gene>
    <name evidence="10" type="ORF">Hgul01_02391</name>
</gene>